<dbReference type="PANTHER" id="PTHR35394:SF5">
    <property type="entry name" value="DUF3176 DOMAIN-CONTAINING PROTEIN"/>
    <property type="match status" value="1"/>
</dbReference>
<protein>
    <submittedName>
        <fullName evidence="3">Uncharacterized protein</fullName>
    </submittedName>
</protein>
<dbReference type="Proteomes" id="UP001324427">
    <property type="component" value="Unassembled WGS sequence"/>
</dbReference>
<feature type="compositionally biased region" description="Basic and acidic residues" evidence="1">
    <location>
        <begin position="11"/>
        <end position="21"/>
    </location>
</feature>
<feature type="transmembrane region" description="Helical" evidence="2">
    <location>
        <begin position="609"/>
        <end position="631"/>
    </location>
</feature>
<dbReference type="EMBL" id="JAVFHQ010000001">
    <property type="protein sequence ID" value="KAK4550663.1"/>
    <property type="molecule type" value="Genomic_DNA"/>
</dbReference>
<feature type="transmembrane region" description="Helical" evidence="2">
    <location>
        <begin position="147"/>
        <end position="168"/>
    </location>
</feature>
<accession>A0AAV9JY01</accession>
<dbReference type="InterPro" id="IPR021514">
    <property type="entry name" value="DUF3176"/>
</dbReference>
<keyword evidence="4" id="KW-1185">Reference proteome</keyword>
<keyword evidence="2" id="KW-0812">Transmembrane</keyword>
<dbReference type="PANTHER" id="PTHR35394">
    <property type="entry name" value="DUF3176 DOMAIN-CONTAINING PROTEIN"/>
    <property type="match status" value="1"/>
</dbReference>
<feature type="transmembrane region" description="Helical" evidence="2">
    <location>
        <begin position="104"/>
        <end position="127"/>
    </location>
</feature>
<proteinExistence type="predicted"/>
<evidence type="ECO:0000313" key="4">
    <source>
        <dbReference type="Proteomes" id="UP001324427"/>
    </source>
</evidence>
<feature type="region of interest" description="Disordered" evidence="1">
    <location>
        <begin position="1"/>
        <end position="58"/>
    </location>
</feature>
<feature type="compositionally biased region" description="Low complexity" evidence="1">
    <location>
        <begin position="33"/>
        <end position="43"/>
    </location>
</feature>
<evidence type="ECO:0000313" key="3">
    <source>
        <dbReference type="EMBL" id="KAK4550663.1"/>
    </source>
</evidence>
<dbReference type="Pfam" id="PF11374">
    <property type="entry name" value="DUF3176"/>
    <property type="match status" value="1"/>
</dbReference>
<organism evidence="3 4">
    <name type="scientific">Oleoguttula mirabilis</name>
    <dbReference type="NCBI Taxonomy" id="1507867"/>
    <lineage>
        <taxon>Eukaryota</taxon>
        <taxon>Fungi</taxon>
        <taxon>Dikarya</taxon>
        <taxon>Ascomycota</taxon>
        <taxon>Pezizomycotina</taxon>
        <taxon>Dothideomycetes</taxon>
        <taxon>Dothideomycetidae</taxon>
        <taxon>Mycosphaerellales</taxon>
        <taxon>Teratosphaeriaceae</taxon>
        <taxon>Oleoguttula</taxon>
    </lineage>
</organism>
<keyword evidence="2" id="KW-1133">Transmembrane helix</keyword>
<name>A0AAV9JY01_9PEZI</name>
<sequence>MSSVSSVNTLVHERGPDDQDHISVLGTERSVADSDSQAGSSDQMPPYPEDSDGHPSGARSLREIETRVQGYCTEAYELQEDGVELLPVENNTTPSRWRWSLNGWWTLELISEGLAVAGLIALIVLLWCFQDQPLQKWPYHHFMLNGAVALLATVIKTGLMLPVSAAIGQRKWQRFQTRRPVDEPLLDKKTLRDFETFDEASRGAFGCAKVIFRTGAYDVACIGAVLTILSVVFSTLTQNVLTTGVYVMAGTPWNLTAGSPPRVQNYGGMGLSHSVLELGNPQSDLLAEMAVYVGSLSTSVQVLPIRCDTGNCSWPTTTTLGVCSACMDATPLIEETFENLPCRNHAPAVPDEFATYTGCNVSIPNGSWLSVFWWEPGGWMSVFGVGNGSGAIFEGLAKNGSAYPSIPLISVDFIGVPYTRWLQIVAAQASSNSTPNDLLRLVYANVRATECGLWLCIKRLNIYASEGVFMEYEEDDHWDQAKLNGSMWAPGAAYSFTDVPDSLSGPNSDSYAVTAQASMDIMRSLESTILSAGIITVSIEKDAVFPGTQVQSQAIWLATDDLDSYMSNISTTLTNTMRLAGAVDTDSQDLESDMPAVAWTTVVQYEVRWLWLTFPFALVLLSIAFLIVTMIKDARSSVELRKNSASAVLRTSVDAGDEQDLRQNVGATGAQTEQSGRGIRRWRARTKA</sequence>
<keyword evidence="2" id="KW-0472">Membrane</keyword>
<gene>
    <name evidence="3" type="ORF">LTR36_000242</name>
</gene>
<evidence type="ECO:0000256" key="2">
    <source>
        <dbReference type="SAM" id="Phobius"/>
    </source>
</evidence>
<reference evidence="3 4" key="1">
    <citation type="submission" date="2021-11" db="EMBL/GenBank/DDBJ databases">
        <title>Black yeast isolated from Biological Soil Crust.</title>
        <authorList>
            <person name="Kurbessoian T."/>
        </authorList>
    </citation>
    <scope>NUCLEOTIDE SEQUENCE [LARGE SCALE GENOMIC DNA]</scope>
    <source>
        <strain evidence="3 4">CCFEE 5522</strain>
    </source>
</reference>
<evidence type="ECO:0000256" key="1">
    <source>
        <dbReference type="SAM" id="MobiDB-lite"/>
    </source>
</evidence>
<dbReference type="AlphaFoldDB" id="A0AAV9JY01"/>
<comment type="caution">
    <text evidence="3">The sequence shown here is derived from an EMBL/GenBank/DDBJ whole genome shotgun (WGS) entry which is preliminary data.</text>
</comment>
<feature type="transmembrane region" description="Helical" evidence="2">
    <location>
        <begin position="216"/>
        <end position="236"/>
    </location>
</feature>